<dbReference type="RefSeq" id="WP_100495755.1">
    <property type="nucleotide sequence ID" value="NZ_PGLQ01000001.1"/>
</dbReference>
<reference evidence="1 2" key="1">
    <citation type="submission" date="2017-11" db="EMBL/GenBank/DDBJ databases">
        <title>Draft genome sequences of strains TRE 1, TRE D, TRE H and TRI 7, isolated from tamarins, belonging to four potential novel Bifidobacterium species.</title>
        <authorList>
            <person name="Mattarelli P."/>
            <person name="Modesto M."/>
            <person name="Bonetti A."/>
            <person name="Puglisi E."/>
            <person name="Morelli L."/>
        </authorList>
    </citation>
    <scope>NUCLEOTIDE SEQUENCE [LARGE SCALE GENOMIC DNA]</scope>
    <source>
        <strain evidence="2">TRED</strain>
    </source>
</reference>
<dbReference type="Proteomes" id="UP000228755">
    <property type="component" value="Unassembled WGS sequence"/>
</dbReference>
<comment type="caution">
    <text evidence="1">The sequence shown here is derived from an EMBL/GenBank/DDBJ whole genome shotgun (WGS) entry which is preliminary data.</text>
</comment>
<organism evidence="1 2">
    <name type="scientific">Bifidobacterium scaligerum</name>
    <dbReference type="NCBI Taxonomy" id="2052656"/>
    <lineage>
        <taxon>Bacteria</taxon>
        <taxon>Bacillati</taxon>
        <taxon>Actinomycetota</taxon>
        <taxon>Actinomycetes</taxon>
        <taxon>Bifidobacteriales</taxon>
        <taxon>Bifidobacteriaceae</taxon>
        <taxon>Bifidobacterium</taxon>
    </lineage>
</organism>
<sequence>MMNQSAYDNLKQRKQAAAARLQALADQCGSDEHEFLTMGVLWLSLVGEHANDMECGMVMHAIHTKDADQLRTAFAIIQGTYQAPPPAKPPACATCGVKVKPGRTTCPACARTARRARRRAGRSMR</sequence>
<dbReference type="AlphaFoldDB" id="A0A2M9HT50"/>
<dbReference type="EMBL" id="PGLQ01000001">
    <property type="protein sequence ID" value="PJM79985.1"/>
    <property type="molecule type" value="Genomic_DNA"/>
</dbReference>
<evidence type="ECO:0000313" key="2">
    <source>
        <dbReference type="Proteomes" id="UP000228755"/>
    </source>
</evidence>
<proteinExistence type="predicted"/>
<name>A0A2M9HT50_9BIFI</name>
<keyword evidence="2" id="KW-1185">Reference proteome</keyword>
<protein>
    <submittedName>
        <fullName evidence="1">Uncharacterized protein</fullName>
    </submittedName>
</protein>
<evidence type="ECO:0000313" key="1">
    <source>
        <dbReference type="EMBL" id="PJM79985.1"/>
    </source>
</evidence>
<gene>
    <name evidence="1" type="ORF">CUU80_02295</name>
</gene>
<accession>A0A2M9HT50</accession>